<name>A0A3B0RJW1_9ZZZZ</name>
<dbReference type="SUPFAM" id="SSF53474">
    <property type="entry name" value="alpha/beta-Hydrolases"/>
    <property type="match status" value="1"/>
</dbReference>
<evidence type="ECO:0000313" key="1">
    <source>
        <dbReference type="EMBL" id="VAV92237.1"/>
    </source>
</evidence>
<proteinExistence type="predicted"/>
<sequence length="70" mass="7866">MARMASPDVPCLTFMGSNEEIVDIPAITSRMANWPDSRFEIIEGGKHELLMDTPETRARVMELICDHMTG</sequence>
<evidence type="ECO:0008006" key="2">
    <source>
        <dbReference type="Google" id="ProtNLM"/>
    </source>
</evidence>
<dbReference type="EMBL" id="UOEG01000088">
    <property type="protein sequence ID" value="VAV92237.1"/>
    <property type="molecule type" value="Genomic_DNA"/>
</dbReference>
<protein>
    <recommendedName>
        <fullName evidence="2">Lysophospholipase</fullName>
    </recommendedName>
</protein>
<dbReference type="Gene3D" id="3.40.50.1820">
    <property type="entry name" value="alpha/beta hydrolase"/>
    <property type="match status" value="1"/>
</dbReference>
<dbReference type="InterPro" id="IPR029058">
    <property type="entry name" value="AB_hydrolase_fold"/>
</dbReference>
<organism evidence="1">
    <name type="scientific">hydrothermal vent metagenome</name>
    <dbReference type="NCBI Taxonomy" id="652676"/>
    <lineage>
        <taxon>unclassified sequences</taxon>
        <taxon>metagenomes</taxon>
        <taxon>ecological metagenomes</taxon>
    </lineage>
</organism>
<dbReference type="AlphaFoldDB" id="A0A3B0RJW1"/>
<reference evidence="1" key="1">
    <citation type="submission" date="2018-06" db="EMBL/GenBank/DDBJ databases">
        <authorList>
            <person name="Zhirakovskaya E."/>
        </authorList>
    </citation>
    <scope>NUCLEOTIDE SEQUENCE</scope>
</reference>
<accession>A0A3B0RJW1</accession>
<gene>
    <name evidence="1" type="ORF">MNBD_ALPHA07-212</name>
</gene>